<accession>A0A067SG85</accession>
<evidence type="ECO:0000313" key="3">
    <source>
        <dbReference type="Proteomes" id="UP000027222"/>
    </source>
</evidence>
<name>A0A067SG85_GALM3</name>
<sequence>MLQSGLILRHVACIKAILGEIVESKIGNEVTSRREIQEITEELQRVEDQCFHQMLSPTDVSALTQMPNFSSLPISFPQLCQIPWNDSQLTKNFLIKYSDLVEVTVTFHNHGCQLLVYRLCPGLIAFISSPNRAGALHHCVRKHFIRIIDEALGYSYSYDSWKESDTVGFNGWLSFFVASFLSFGAFSDVESNQNEEDVPHLRSLVANLCRLDLNWHDKSRETGSWVMDLILWTHRQLNSTVGAALLVKLNQTAPQKLVAQMERLIQSHVDDIFLRPYFTEMWVVNQNRLLCLHFKSWRDLTYDEDDDGYVEEDISMTHGTMLADGLAQAYLAEFHHTCTDLTEILDKATYTLSIDRAQVFTLLLQFHLFYFIKKLYCHLNPDANPGLMNRKLPVYIPIDKWFEQANPTEKIHEGLLGLCTMHVGSGTKWTSSVEFCTGAMDFLKRCDFDPEDRSFIEDWLKDTLKRAERTKAGVDSDSDSDSDSDMEV</sequence>
<organism evidence="2 3">
    <name type="scientific">Galerina marginata (strain CBS 339.88)</name>
    <dbReference type="NCBI Taxonomy" id="685588"/>
    <lineage>
        <taxon>Eukaryota</taxon>
        <taxon>Fungi</taxon>
        <taxon>Dikarya</taxon>
        <taxon>Basidiomycota</taxon>
        <taxon>Agaricomycotina</taxon>
        <taxon>Agaricomycetes</taxon>
        <taxon>Agaricomycetidae</taxon>
        <taxon>Agaricales</taxon>
        <taxon>Agaricineae</taxon>
        <taxon>Strophariaceae</taxon>
        <taxon>Galerina</taxon>
    </lineage>
</organism>
<keyword evidence="3" id="KW-1185">Reference proteome</keyword>
<evidence type="ECO:0000313" key="2">
    <source>
        <dbReference type="EMBL" id="KDR65778.1"/>
    </source>
</evidence>
<protein>
    <submittedName>
        <fullName evidence="2">Uncharacterized protein</fullName>
    </submittedName>
</protein>
<feature type="region of interest" description="Disordered" evidence="1">
    <location>
        <begin position="469"/>
        <end position="488"/>
    </location>
</feature>
<reference evidence="3" key="1">
    <citation type="journal article" date="2014" name="Proc. Natl. Acad. Sci. U.S.A.">
        <title>Extensive sampling of basidiomycete genomes demonstrates inadequacy of the white-rot/brown-rot paradigm for wood decay fungi.</title>
        <authorList>
            <person name="Riley R."/>
            <person name="Salamov A.A."/>
            <person name="Brown D.W."/>
            <person name="Nagy L.G."/>
            <person name="Floudas D."/>
            <person name="Held B.W."/>
            <person name="Levasseur A."/>
            <person name="Lombard V."/>
            <person name="Morin E."/>
            <person name="Otillar R."/>
            <person name="Lindquist E.A."/>
            <person name="Sun H."/>
            <person name="LaButti K.M."/>
            <person name="Schmutz J."/>
            <person name="Jabbour D."/>
            <person name="Luo H."/>
            <person name="Baker S.E."/>
            <person name="Pisabarro A.G."/>
            <person name="Walton J.D."/>
            <person name="Blanchette R.A."/>
            <person name="Henrissat B."/>
            <person name="Martin F."/>
            <person name="Cullen D."/>
            <person name="Hibbett D.S."/>
            <person name="Grigoriev I.V."/>
        </authorList>
    </citation>
    <scope>NUCLEOTIDE SEQUENCE [LARGE SCALE GENOMIC DNA]</scope>
    <source>
        <strain evidence="3">CBS 339.88</strain>
    </source>
</reference>
<proteinExistence type="predicted"/>
<dbReference type="EMBL" id="KL142433">
    <property type="protein sequence ID" value="KDR65778.1"/>
    <property type="molecule type" value="Genomic_DNA"/>
</dbReference>
<evidence type="ECO:0000256" key="1">
    <source>
        <dbReference type="SAM" id="MobiDB-lite"/>
    </source>
</evidence>
<gene>
    <name evidence="2" type="ORF">GALMADRAFT_1219007</name>
</gene>
<dbReference type="Proteomes" id="UP000027222">
    <property type="component" value="Unassembled WGS sequence"/>
</dbReference>
<dbReference type="HOGENOM" id="CLU_559025_0_0_1"/>
<feature type="compositionally biased region" description="Acidic residues" evidence="1">
    <location>
        <begin position="476"/>
        <end position="488"/>
    </location>
</feature>
<dbReference type="AlphaFoldDB" id="A0A067SG85"/>